<evidence type="ECO:0000313" key="3">
    <source>
        <dbReference type="Proteomes" id="UP000252519"/>
    </source>
</evidence>
<dbReference type="GO" id="GO:0061630">
    <property type="term" value="F:ubiquitin protein ligase activity"/>
    <property type="evidence" value="ECO:0007669"/>
    <property type="project" value="TreeGrafter"/>
</dbReference>
<proteinExistence type="predicted"/>
<reference evidence="2 3" key="1">
    <citation type="submission" date="2014-10" db="EMBL/GenBank/DDBJ databases">
        <title>Draft genome of the hookworm Ancylostoma caninum.</title>
        <authorList>
            <person name="Mitreva M."/>
        </authorList>
    </citation>
    <scope>NUCLEOTIDE SEQUENCE [LARGE SCALE GENOMIC DNA]</scope>
    <source>
        <strain evidence="2 3">Baltimore</strain>
    </source>
</reference>
<dbReference type="InterPro" id="IPR011422">
    <property type="entry name" value="BRAP2/ETP1_RRM"/>
</dbReference>
<dbReference type="PANTHER" id="PTHR24007">
    <property type="entry name" value="BRCA1-ASSOCIATED PROTEIN"/>
    <property type="match status" value="1"/>
</dbReference>
<dbReference type="Proteomes" id="UP000252519">
    <property type="component" value="Unassembled WGS sequence"/>
</dbReference>
<protein>
    <recommendedName>
        <fullName evidence="1">BRCA1-associated 2/ETP1 RRM domain-containing protein</fullName>
    </recommendedName>
</protein>
<dbReference type="STRING" id="29170.A0A368F002"/>
<dbReference type="PANTHER" id="PTHR24007:SF7">
    <property type="entry name" value="BRCA1-ASSOCIATED PROTEIN"/>
    <property type="match status" value="1"/>
</dbReference>
<comment type="caution">
    <text evidence="2">The sequence shown here is derived from an EMBL/GenBank/DDBJ whole genome shotgun (WGS) entry which is preliminary data.</text>
</comment>
<dbReference type="Pfam" id="PF07576">
    <property type="entry name" value="BRAP2"/>
    <property type="match status" value="1"/>
</dbReference>
<evidence type="ECO:0000259" key="1">
    <source>
        <dbReference type="Pfam" id="PF07576"/>
    </source>
</evidence>
<dbReference type="GO" id="GO:0007265">
    <property type="term" value="P:Ras protein signal transduction"/>
    <property type="evidence" value="ECO:0007669"/>
    <property type="project" value="TreeGrafter"/>
</dbReference>
<dbReference type="GO" id="GO:0005737">
    <property type="term" value="C:cytoplasm"/>
    <property type="evidence" value="ECO:0007669"/>
    <property type="project" value="TreeGrafter"/>
</dbReference>
<gene>
    <name evidence="2" type="ORF">ANCCAN_28897</name>
</gene>
<dbReference type="EMBL" id="JOJR01012165">
    <property type="protein sequence ID" value="RCN25392.1"/>
    <property type="molecule type" value="Genomic_DNA"/>
</dbReference>
<dbReference type="GO" id="GO:0016567">
    <property type="term" value="P:protein ubiquitination"/>
    <property type="evidence" value="ECO:0007669"/>
    <property type="project" value="TreeGrafter"/>
</dbReference>
<organism evidence="2 3">
    <name type="scientific">Ancylostoma caninum</name>
    <name type="common">Dog hookworm</name>
    <dbReference type="NCBI Taxonomy" id="29170"/>
    <lineage>
        <taxon>Eukaryota</taxon>
        <taxon>Metazoa</taxon>
        <taxon>Ecdysozoa</taxon>
        <taxon>Nematoda</taxon>
        <taxon>Chromadorea</taxon>
        <taxon>Rhabditida</taxon>
        <taxon>Rhabditina</taxon>
        <taxon>Rhabditomorpha</taxon>
        <taxon>Strongyloidea</taxon>
        <taxon>Ancylostomatidae</taxon>
        <taxon>Ancylostomatinae</taxon>
        <taxon>Ancylostoma</taxon>
    </lineage>
</organism>
<dbReference type="AlphaFoldDB" id="A0A368F002"/>
<sequence length="178" mass="20703">MMERTMHRLLQQLLTSMFCMNYRNNQRISEGVVPTQKWWWSPLTGTDVLMLSAALLTLKSFRSLHALLKQGPKFCKLLITSHTTTVILLWKRQKGYFTSLNISQKFAKCDDRMGREVQCRMLCMIGVPSQITLREILLFIGGSIQTIERIKVIRDSTPNEYMIILKFKSHVERCSCVL</sequence>
<evidence type="ECO:0000313" key="2">
    <source>
        <dbReference type="EMBL" id="RCN25392.1"/>
    </source>
</evidence>
<keyword evidence="3" id="KW-1185">Reference proteome</keyword>
<name>A0A368F002_ANCCA</name>
<accession>A0A368F002</accession>
<feature type="domain" description="BRCA1-associated 2/ETP1 RRM" evidence="1">
    <location>
        <begin position="117"/>
        <end position="171"/>
    </location>
</feature>
<dbReference type="OrthoDB" id="273556at2759"/>